<dbReference type="Proteomes" id="UP000284562">
    <property type="component" value="Unassembled WGS sequence"/>
</dbReference>
<evidence type="ECO:0000313" key="2">
    <source>
        <dbReference type="Proteomes" id="UP000284562"/>
    </source>
</evidence>
<accession>A0AA92V8U5</accession>
<reference evidence="1 2" key="1">
    <citation type="submission" date="2018-08" db="EMBL/GenBank/DDBJ databases">
        <title>A genome reference for cultivated species of the human gut microbiota.</title>
        <authorList>
            <person name="Zou Y."/>
            <person name="Xue W."/>
            <person name="Luo G."/>
        </authorList>
    </citation>
    <scope>NUCLEOTIDE SEQUENCE [LARGE SCALE GENOMIC DNA]</scope>
    <source>
        <strain evidence="1 2">AF43-2</strain>
    </source>
</reference>
<gene>
    <name evidence="1" type="ORF">DW064_01045</name>
</gene>
<sequence length="63" mass="7487">MLIDIIPRAMPWARSFCPFRACCFKELWIFRRQGSMLTKKLDISFQATRFQIIFGEKEQSVKA</sequence>
<protein>
    <submittedName>
        <fullName evidence="1">Uncharacterized protein</fullName>
    </submittedName>
</protein>
<proteinExistence type="predicted"/>
<name>A0AA92V8U5_9BACT</name>
<evidence type="ECO:0000313" key="1">
    <source>
        <dbReference type="EMBL" id="RHK50412.1"/>
    </source>
</evidence>
<comment type="caution">
    <text evidence="1">The sequence shown here is derived from an EMBL/GenBank/DDBJ whole genome shotgun (WGS) entry which is preliminary data.</text>
</comment>
<dbReference type="EMBL" id="QRNN01000002">
    <property type="protein sequence ID" value="RHK50412.1"/>
    <property type="molecule type" value="Genomic_DNA"/>
</dbReference>
<organism evidence="1 2">
    <name type="scientific">Segatella copri</name>
    <dbReference type="NCBI Taxonomy" id="165179"/>
    <lineage>
        <taxon>Bacteria</taxon>
        <taxon>Pseudomonadati</taxon>
        <taxon>Bacteroidota</taxon>
        <taxon>Bacteroidia</taxon>
        <taxon>Bacteroidales</taxon>
        <taxon>Prevotellaceae</taxon>
        <taxon>Segatella</taxon>
    </lineage>
</organism>
<dbReference type="AlphaFoldDB" id="A0AA92V8U5"/>